<evidence type="ECO:0000313" key="3">
    <source>
        <dbReference type="EMBL" id="WVW85086.1"/>
    </source>
</evidence>
<gene>
    <name evidence="2" type="ORF">I302_05612</name>
    <name evidence="3" type="ORF">I302_107122</name>
</gene>
<dbReference type="EMBL" id="KI894022">
    <property type="protein sequence ID" value="OCF24153.1"/>
    <property type="molecule type" value="Genomic_DNA"/>
</dbReference>
<dbReference type="Proteomes" id="UP000092730">
    <property type="component" value="Chromosome 5"/>
</dbReference>
<reference evidence="2" key="3">
    <citation type="submission" date="2014-01" db="EMBL/GenBank/DDBJ databases">
        <title>Evolution of pathogenesis and genome organization in the Tremellales.</title>
        <authorList>
            <person name="Cuomo C."/>
            <person name="Litvintseva A."/>
            <person name="Heitman J."/>
            <person name="Chen Y."/>
            <person name="Sun S."/>
            <person name="Springer D."/>
            <person name="Dromer F."/>
            <person name="Young S."/>
            <person name="Zeng Q."/>
            <person name="Chapman S."/>
            <person name="Gujja S."/>
            <person name="Saif S."/>
            <person name="Birren B."/>
        </authorList>
    </citation>
    <scope>NUCLEOTIDE SEQUENCE</scope>
    <source>
        <strain evidence="2">CBS 10118</strain>
    </source>
</reference>
<dbReference type="RefSeq" id="XP_019045223.1">
    <property type="nucleotide sequence ID" value="XM_019192226.1"/>
</dbReference>
<name>A0A1B9FZF3_9TREE</name>
<feature type="region of interest" description="Disordered" evidence="1">
    <location>
        <begin position="71"/>
        <end position="125"/>
    </location>
</feature>
<protein>
    <submittedName>
        <fullName evidence="2">Uncharacterized protein</fullName>
    </submittedName>
</protein>
<keyword evidence="4" id="KW-1185">Reference proteome</keyword>
<accession>A0A1B9FZF3</accession>
<reference evidence="3" key="2">
    <citation type="submission" date="2013-07" db="EMBL/GenBank/DDBJ databases">
        <authorList>
            <consortium name="The Broad Institute Genome Sequencing Platform"/>
            <person name="Cuomo C."/>
            <person name="Litvintseva A."/>
            <person name="Chen Y."/>
            <person name="Heitman J."/>
            <person name="Sun S."/>
            <person name="Springer D."/>
            <person name="Dromer F."/>
            <person name="Young S.K."/>
            <person name="Zeng Q."/>
            <person name="Gargeya S."/>
            <person name="Fitzgerald M."/>
            <person name="Abouelleil A."/>
            <person name="Alvarado L."/>
            <person name="Berlin A.M."/>
            <person name="Chapman S.B."/>
            <person name="Dewar J."/>
            <person name="Goldberg J."/>
            <person name="Griggs A."/>
            <person name="Gujja S."/>
            <person name="Hansen M."/>
            <person name="Howarth C."/>
            <person name="Imamovic A."/>
            <person name="Larimer J."/>
            <person name="McCowan C."/>
            <person name="Murphy C."/>
            <person name="Pearson M."/>
            <person name="Priest M."/>
            <person name="Roberts A."/>
            <person name="Saif S."/>
            <person name="Shea T."/>
            <person name="Sykes S."/>
            <person name="Wortman J."/>
            <person name="Nusbaum C."/>
            <person name="Birren B."/>
        </authorList>
    </citation>
    <scope>NUCLEOTIDE SEQUENCE</scope>
    <source>
        <strain evidence="3">CBS 10118</strain>
    </source>
</reference>
<sequence length="203" mass="22247">MDPYHGGKNRDGLNPTAKEFHPSQGQRSGVDSAANPAQNDSSARYGSTHFHGVEPCQCSAYIASQNPYLGHQASDMVPHPHSPYTSNIVYSGGNPRASSYPLQDTSPDDPEDETCTVGPPPPPPSKALVGWIQDQISGQETHGSTYYENPMSTIKSKDEYHDYLDDRAVADAPAKSKKERDEAKRLREQVQAEMARYQSQRGA</sequence>
<evidence type="ECO:0000256" key="1">
    <source>
        <dbReference type="SAM" id="MobiDB-lite"/>
    </source>
</evidence>
<feature type="compositionally biased region" description="Polar residues" evidence="1">
    <location>
        <begin position="96"/>
        <end position="105"/>
    </location>
</feature>
<evidence type="ECO:0000313" key="2">
    <source>
        <dbReference type="EMBL" id="OCF24153.1"/>
    </source>
</evidence>
<evidence type="ECO:0000313" key="4">
    <source>
        <dbReference type="Proteomes" id="UP000092730"/>
    </source>
</evidence>
<dbReference type="AlphaFoldDB" id="A0A1B9FZF3"/>
<dbReference type="EMBL" id="CP144545">
    <property type="protein sequence ID" value="WVW85086.1"/>
    <property type="molecule type" value="Genomic_DNA"/>
</dbReference>
<dbReference type="GeneID" id="30210011"/>
<dbReference type="VEuPathDB" id="FungiDB:I302_05612"/>
<dbReference type="KEGG" id="kbi:30210011"/>
<feature type="region of interest" description="Disordered" evidence="1">
    <location>
        <begin position="1"/>
        <end position="49"/>
    </location>
</feature>
<proteinExistence type="predicted"/>
<reference evidence="3" key="4">
    <citation type="submission" date="2024-02" db="EMBL/GenBank/DDBJ databases">
        <title>Comparative genomics of Cryptococcus and Kwoniella reveals pathogenesis evolution and contrasting modes of karyotype evolution via chromosome fusion or intercentromeric recombination.</title>
        <authorList>
            <person name="Coelho M.A."/>
            <person name="David-Palma M."/>
            <person name="Shea T."/>
            <person name="Bowers K."/>
            <person name="McGinley-Smith S."/>
            <person name="Mohammad A.W."/>
            <person name="Gnirke A."/>
            <person name="Yurkov A.M."/>
            <person name="Nowrousian M."/>
            <person name="Sun S."/>
            <person name="Cuomo C.A."/>
            <person name="Heitman J."/>
        </authorList>
    </citation>
    <scope>NUCLEOTIDE SEQUENCE</scope>
    <source>
        <strain evidence="3">CBS 10118</strain>
    </source>
</reference>
<organism evidence="2">
    <name type="scientific">Kwoniella bestiolae CBS 10118</name>
    <dbReference type="NCBI Taxonomy" id="1296100"/>
    <lineage>
        <taxon>Eukaryota</taxon>
        <taxon>Fungi</taxon>
        <taxon>Dikarya</taxon>
        <taxon>Basidiomycota</taxon>
        <taxon>Agaricomycotina</taxon>
        <taxon>Tremellomycetes</taxon>
        <taxon>Tremellales</taxon>
        <taxon>Cryptococcaceae</taxon>
        <taxon>Kwoniella</taxon>
    </lineage>
</organism>
<reference evidence="2" key="1">
    <citation type="submission" date="2013-07" db="EMBL/GenBank/DDBJ databases">
        <title>The Genome Sequence of Cryptococcus bestiolae CBS10118.</title>
        <authorList>
            <consortium name="The Broad Institute Genome Sequencing Platform"/>
            <person name="Cuomo C."/>
            <person name="Litvintseva A."/>
            <person name="Chen Y."/>
            <person name="Heitman J."/>
            <person name="Sun S."/>
            <person name="Springer D."/>
            <person name="Dromer F."/>
            <person name="Young S.K."/>
            <person name="Zeng Q."/>
            <person name="Gargeya S."/>
            <person name="Fitzgerald M."/>
            <person name="Abouelleil A."/>
            <person name="Alvarado L."/>
            <person name="Berlin A.M."/>
            <person name="Chapman S.B."/>
            <person name="Dewar J."/>
            <person name="Goldberg J."/>
            <person name="Griggs A."/>
            <person name="Gujja S."/>
            <person name="Hansen M."/>
            <person name="Howarth C."/>
            <person name="Imamovic A."/>
            <person name="Larimer J."/>
            <person name="McCowan C."/>
            <person name="Murphy C."/>
            <person name="Pearson M."/>
            <person name="Priest M."/>
            <person name="Roberts A."/>
            <person name="Saif S."/>
            <person name="Shea T."/>
            <person name="Sykes S."/>
            <person name="Wortman J."/>
            <person name="Nusbaum C."/>
            <person name="Birren B."/>
        </authorList>
    </citation>
    <scope>NUCLEOTIDE SEQUENCE [LARGE SCALE GENOMIC DNA]</scope>
    <source>
        <strain evidence="2">CBS 10118</strain>
    </source>
</reference>
<feature type="compositionally biased region" description="Polar residues" evidence="1">
    <location>
        <begin position="23"/>
        <end position="45"/>
    </location>
</feature>